<evidence type="ECO:0000256" key="1">
    <source>
        <dbReference type="ARBA" id="ARBA00004167"/>
    </source>
</evidence>
<comment type="similarity">
    <text evidence="2">Belongs to the TrbI/VirB10 family.</text>
</comment>
<evidence type="ECO:0000256" key="3">
    <source>
        <dbReference type="ARBA" id="ARBA00022692"/>
    </source>
</evidence>
<dbReference type="InterPro" id="IPR005498">
    <property type="entry name" value="T4SS_VirB10/TraB/TrbI"/>
</dbReference>
<proteinExistence type="inferred from homology"/>
<dbReference type="Pfam" id="PF03743">
    <property type="entry name" value="TrbI"/>
    <property type="match status" value="1"/>
</dbReference>
<organism evidence="8 9">
    <name type="scientific">Luteimonas marina</name>
    <dbReference type="NCBI Taxonomy" id="488485"/>
    <lineage>
        <taxon>Bacteria</taxon>
        <taxon>Pseudomonadati</taxon>
        <taxon>Pseudomonadota</taxon>
        <taxon>Gammaproteobacteria</taxon>
        <taxon>Lysobacterales</taxon>
        <taxon>Lysobacteraceae</taxon>
        <taxon>Luteimonas</taxon>
    </lineage>
</organism>
<dbReference type="Gene3D" id="2.40.128.260">
    <property type="entry name" value="Type IV secretion system, VirB10/TraB/TrbI"/>
    <property type="match status" value="2"/>
</dbReference>
<feature type="compositionally biased region" description="Basic and acidic residues" evidence="6">
    <location>
        <begin position="78"/>
        <end position="87"/>
    </location>
</feature>
<protein>
    <submittedName>
        <fullName evidence="8">TrbI/VirB10 family protein</fullName>
    </submittedName>
</protein>
<comment type="subcellular location">
    <subcellularLocation>
        <location evidence="1">Membrane</location>
        <topology evidence="1">Single-pass membrane protein</topology>
    </subcellularLocation>
</comment>
<dbReference type="RefSeq" id="WP_146389412.1">
    <property type="nucleotide sequence ID" value="NZ_VOHK01000011.1"/>
</dbReference>
<reference evidence="8 9" key="1">
    <citation type="journal article" date="2008" name="Int. J. Syst. Evol. Microbiol.">
        <title>Luteimonas marina sp. nov., isolated from seawater.</title>
        <authorList>
            <person name="Baik K.S."/>
            <person name="Park S.C."/>
            <person name="Kim M.S."/>
            <person name="Kim E.M."/>
            <person name="Park C."/>
            <person name="Chun J."/>
            <person name="Seong C.N."/>
        </authorList>
    </citation>
    <scope>NUCLEOTIDE SEQUENCE [LARGE SCALE GENOMIC DNA]</scope>
    <source>
        <strain evidence="8 9">FR1330</strain>
    </source>
</reference>
<feature type="region of interest" description="Disordered" evidence="6">
    <location>
        <begin position="78"/>
        <end position="143"/>
    </location>
</feature>
<dbReference type="CDD" id="cd16429">
    <property type="entry name" value="VirB10"/>
    <property type="match status" value="1"/>
</dbReference>
<feature type="compositionally biased region" description="Pro residues" evidence="6">
    <location>
        <begin position="107"/>
        <end position="121"/>
    </location>
</feature>
<dbReference type="AlphaFoldDB" id="A0A5C5TTJ3"/>
<evidence type="ECO:0000256" key="5">
    <source>
        <dbReference type="ARBA" id="ARBA00023136"/>
    </source>
</evidence>
<keyword evidence="4 7" id="KW-1133">Transmembrane helix</keyword>
<evidence type="ECO:0000256" key="4">
    <source>
        <dbReference type="ARBA" id="ARBA00022989"/>
    </source>
</evidence>
<keyword evidence="9" id="KW-1185">Reference proteome</keyword>
<evidence type="ECO:0000313" key="9">
    <source>
        <dbReference type="Proteomes" id="UP000319980"/>
    </source>
</evidence>
<name>A0A5C5TTJ3_9GAMM</name>
<dbReference type="OrthoDB" id="9766860at2"/>
<evidence type="ECO:0000313" key="8">
    <source>
        <dbReference type="EMBL" id="TWT17284.1"/>
    </source>
</evidence>
<dbReference type="GO" id="GO:0016020">
    <property type="term" value="C:membrane"/>
    <property type="evidence" value="ECO:0007669"/>
    <property type="project" value="UniProtKB-SubCell"/>
</dbReference>
<gene>
    <name evidence="8" type="ORF">FQY83_17200</name>
</gene>
<evidence type="ECO:0000256" key="6">
    <source>
        <dbReference type="SAM" id="MobiDB-lite"/>
    </source>
</evidence>
<feature type="compositionally biased region" description="Basic and acidic residues" evidence="6">
    <location>
        <begin position="1"/>
        <end position="12"/>
    </location>
</feature>
<dbReference type="Proteomes" id="UP000319980">
    <property type="component" value="Unassembled WGS sequence"/>
</dbReference>
<feature type="compositionally biased region" description="Basic and acidic residues" evidence="6">
    <location>
        <begin position="97"/>
        <end position="106"/>
    </location>
</feature>
<evidence type="ECO:0000256" key="7">
    <source>
        <dbReference type="SAM" id="Phobius"/>
    </source>
</evidence>
<dbReference type="InterPro" id="IPR042217">
    <property type="entry name" value="T4SS_VirB10/TrbI"/>
</dbReference>
<keyword evidence="5 7" id="KW-0472">Membrane</keyword>
<evidence type="ECO:0000256" key="2">
    <source>
        <dbReference type="ARBA" id="ARBA00010265"/>
    </source>
</evidence>
<accession>A0A5C5TTJ3</accession>
<comment type="caution">
    <text evidence="8">The sequence shown here is derived from an EMBL/GenBank/DDBJ whole genome shotgun (WGS) entry which is preliminary data.</text>
</comment>
<feature type="region of interest" description="Disordered" evidence="6">
    <location>
        <begin position="1"/>
        <end position="36"/>
    </location>
</feature>
<dbReference type="EMBL" id="VOHK01000011">
    <property type="protein sequence ID" value="TWT17284.1"/>
    <property type="molecule type" value="Genomic_DNA"/>
</dbReference>
<sequence>MQTPPNEHDDAASIRAQASNPYQGRQAPAEPDLDADAPYLRSSEVQRLNRKALLFLGGIVLLLLCAAFWIFSGALSGADERAGKPQRGEQVVIPAAPRDHLPELPPERPAPQPMADLPPLPVYEDEPPAPASAMSLPGGGLSGRRELSLQERRMLDVPGTFSGLGGDGSAGGVPGMLPPDEYARLMMAAGNAPPASVAQAAPTGATGAKPLYNPNTLLLRGTYIRCILQSRVISDFPGYTSCVVTEPVYSVNGRRLLLPRGSRVSGSYDKDAVIGDRVAIVWDRITTPNGMDVNMQSPGVDMLGAAGNPGHYTAHWGQRLGSALLISMLSDAFKYAGARHGPQETSIANGVVVQSPYESNTARTMERLANMALERNMARPPTVTINQGAVVNVYVARDVDFSAVLR</sequence>
<feature type="transmembrane region" description="Helical" evidence="7">
    <location>
        <begin position="52"/>
        <end position="71"/>
    </location>
</feature>
<keyword evidence="3 7" id="KW-0812">Transmembrane</keyword>